<dbReference type="SMART" id="SM00849">
    <property type="entry name" value="Lactamase_B"/>
    <property type="match status" value="1"/>
</dbReference>
<evidence type="ECO:0000256" key="1">
    <source>
        <dbReference type="ARBA" id="ARBA00007749"/>
    </source>
</evidence>
<dbReference type="Pfam" id="PF00753">
    <property type="entry name" value="Lactamase_B"/>
    <property type="match status" value="1"/>
</dbReference>
<dbReference type="EMBL" id="FPBH01000028">
    <property type="protein sequence ID" value="SFU24598.1"/>
    <property type="molecule type" value="Genomic_DNA"/>
</dbReference>
<keyword evidence="2" id="KW-0479">Metal-binding</keyword>
<dbReference type="AlphaFoldDB" id="A0A1I7EKX4"/>
<dbReference type="GO" id="GO:0016787">
    <property type="term" value="F:hydrolase activity"/>
    <property type="evidence" value="ECO:0007669"/>
    <property type="project" value="UniProtKB-KW"/>
</dbReference>
<keyword evidence="4" id="KW-0862">Zinc</keyword>
<dbReference type="Gene3D" id="3.60.15.10">
    <property type="entry name" value="Ribonuclease Z/Hydroxyacylglutathione hydrolase-like"/>
    <property type="match status" value="1"/>
</dbReference>
<dbReference type="RefSeq" id="WP_093643631.1">
    <property type="nucleotide sequence ID" value="NZ_FPBH01000028.1"/>
</dbReference>
<evidence type="ECO:0000313" key="6">
    <source>
        <dbReference type="EMBL" id="SFU24598.1"/>
    </source>
</evidence>
<evidence type="ECO:0000259" key="5">
    <source>
        <dbReference type="SMART" id="SM00849"/>
    </source>
</evidence>
<dbReference type="SUPFAM" id="SSF56281">
    <property type="entry name" value="Metallo-hydrolase/oxidoreductase"/>
    <property type="match status" value="1"/>
</dbReference>
<gene>
    <name evidence="6" type="ORF">SAMN05192563_102830</name>
</gene>
<proteinExistence type="inferred from homology"/>
<dbReference type="InterPro" id="IPR036866">
    <property type="entry name" value="RibonucZ/Hydroxyglut_hydro"/>
</dbReference>
<dbReference type="PANTHER" id="PTHR42978:SF6">
    <property type="entry name" value="QUORUM-QUENCHING LACTONASE YTNP-RELATED"/>
    <property type="match status" value="1"/>
</dbReference>
<dbReference type="GO" id="GO:0046872">
    <property type="term" value="F:metal ion binding"/>
    <property type="evidence" value="ECO:0007669"/>
    <property type="project" value="UniProtKB-KW"/>
</dbReference>
<dbReference type="CDD" id="cd16277">
    <property type="entry name" value="metallo-hydrolase-like_MBL-fold"/>
    <property type="match status" value="1"/>
</dbReference>
<protein>
    <submittedName>
        <fullName evidence="6">Glyoxylase, beta-lactamase superfamily II</fullName>
    </submittedName>
</protein>
<comment type="similarity">
    <text evidence="1">Belongs to the metallo-beta-lactamase superfamily.</text>
</comment>
<dbReference type="InterPro" id="IPR001279">
    <property type="entry name" value="Metallo-B-lactamas"/>
</dbReference>
<evidence type="ECO:0000256" key="3">
    <source>
        <dbReference type="ARBA" id="ARBA00022801"/>
    </source>
</evidence>
<evidence type="ECO:0000256" key="2">
    <source>
        <dbReference type="ARBA" id="ARBA00022723"/>
    </source>
</evidence>
<sequence length="291" mass="32183">MLEQSTTYSVGDASITRVTEQHFQLKAATLFADFDAAVIQEHRAWLADGQIDAAAENLLLNVNTWVVRVGGKVILIDTASGNHKDRPFSALFHQLNTPYIERLARAGVTPEEVDFVLLTHLHVDHVGWNTRLDNGRWVPTFPNARYVFSGAERQFFDTPAGESRRMVFDDSLLPVIEAGLADEIGPQGGEYLPGIRFHPTAGHSAGHMSIEIESAGAHALFSGDVWHHPIQVYRPAWSSVFCADKTYANVSRRWVLDRAVETDATVFTPHFAGTSAGVVAQDNGGFTWRFL</sequence>
<dbReference type="PANTHER" id="PTHR42978">
    <property type="entry name" value="QUORUM-QUENCHING LACTONASE YTNP-RELATED-RELATED"/>
    <property type="match status" value="1"/>
</dbReference>
<evidence type="ECO:0000313" key="7">
    <source>
        <dbReference type="Proteomes" id="UP000198844"/>
    </source>
</evidence>
<name>A0A1I7EKX4_9BURK</name>
<feature type="domain" description="Metallo-beta-lactamase" evidence="5">
    <location>
        <begin position="61"/>
        <end position="270"/>
    </location>
</feature>
<dbReference type="Proteomes" id="UP000198844">
    <property type="component" value="Unassembled WGS sequence"/>
</dbReference>
<reference evidence="6 7" key="1">
    <citation type="submission" date="2016-10" db="EMBL/GenBank/DDBJ databases">
        <authorList>
            <person name="de Groot N.N."/>
        </authorList>
    </citation>
    <scope>NUCLEOTIDE SEQUENCE [LARGE SCALE GENOMIC DNA]</scope>
    <source>
        <strain evidence="6 7">LMG 27731</strain>
    </source>
</reference>
<keyword evidence="3" id="KW-0378">Hydrolase</keyword>
<evidence type="ECO:0000256" key="4">
    <source>
        <dbReference type="ARBA" id="ARBA00022833"/>
    </source>
</evidence>
<organism evidence="6 7">
    <name type="scientific">Paraburkholderia aspalathi</name>
    <dbReference type="NCBI Taxonomy" id="1324617"/>
    <lineage>
        <taxon>Bacteria</taxon>
        <taxon>Pseudomonadati</taxon>
        <taxon>Pseudomonadota</taxon>
        <taxon>Betaproteobacteria</taxon>
        <taxon>Burkholderiales</taxon>
        <taxon>Burkholderiaceae</taxon>
        <taxon>Paraburkholderia</taxon>
    </lineage>
</organism>
<dbReference type="OrthoDB" id="5443440at2"/>
<dbReference type="InterPro" id="IPR051013">
    <property type="entry name" value="MBL_superfamily_lactonases"/>
</dbReference>
<accession>A0A1I7EKX4</accession>